<evidence type="ECO:0000256" key="3">
    <source>
        <dbReference type="ARBA" id="ARBA00004744"/>
    </source>
</evidence>
<dbReference type="EC" id="1.3.3.15" evidence="5 11"/>
<keyword evidence="7 11" id="KW-0285">Flavoprotein</keyword>
<dbReference type="Gene3D" id="1.10.3110.10">
    <property type="entry name" value="protoporphyrinogen ix oxidase, domain 3"/>
    <property type="match status" value="1"/>
</dbReference>
<dbReference type="GO" id="GO:0004729">
    <property type="term" value="F:oxygen-dependent protoporphyrinogen oxidase activity"/>
    <property type="evidence" value="ECO:0007669"/>
    <property type="project" value="UniProtKB-EC"/>
</dbReference>
<evidence type="ECO:0000256" key="8">
    <source>
        <dbReference type="ARBA" id="ARBA00022827"/>
    </source>
</evidence>
<dbReference type="SUPFAM" id="SSF51905">
    <property type="entry name" value="FAD/NAD(P)-binding domain"/>
    <property type="match status" value="1"/>
</dbReference>
<reference evidence="14 15" key="1">
    <citation type="submission" date="2021-07" db="EMBL/GenBank/DDBJ databases">
        <title>Paenibacillus radiodurans sp. nov., isolated from the southeastern edge of Tengger Desert.</title>
        <authorList>
            <person name="Zhang G."/>
        </authorList>
    </citation>
    <scope>NUCLEOTIDE SEQUENCE [LARGE SCALE GENOMIC DNA]</scope>
    <source>
        <strain evidence="14 15">DT7-4</strain>
    </source>
</reference>
<comment type="similarity">
    <text evidence="4 11">Belongs to the protoporphyrinogen/coproporphyrinogen oxidase family. Coproporphyrinogen III oxidase subfamily.</text>
</comment>
<evidence type="ECO:0000256" key="10">
    <source>
        <dbReference type="ARBA" id="ARBA00023133"/>
    </source>
</evidence>
<evidence type="ECO:0000256" key="7">
    <source>
        <dbReference type="ARBA" id="ARBA00022630"/>
    </source>
</evidence>
<keyword evidence="12" id="KW-0812">Transmembrane</keyword>
<evidence type="ECO:0000256" key="1">
    <source>
        <dbReference type="ARBA" id="ARBA00001755"/>
    </source>
</evidence>
<comment type="function">
    <text evidence="11">Involved in coproporphyrin-dependent heme b biosynthesis. Catalyzes the oxidation of coproporphyrinogen III to coproporphyrin III.</text>
</comment>
<dbReference type="Gene3D" id="3.90.660.20">
    <property type="entry name" value="Protoporphyrinogen oxidase, mitochondrial, domain 2"/>
    <property type="match status" value="1"/>
</dbReference>
<keyword evidence="15" id="KW-1185">Reference proteome</keyword>
<sequence length="479" mass="52720">MDKPTRRIVVIGGGITGLSAAYYTMKRCEELQIPVDITLIEKERELGGRINTLHRSGYMIEKGPDSFLARKLPMIDLSRELGLEDELAATNPQARTNYILHKGKLQPMPLGLVLGIPTKVTPFLKTGLLSPLGKLRAAMDLLLPAGKGMGDEALGSFIKRRLGKEVLANITEPLLAGIYAGETQNLSLQATFPQFKQMEEKHRSLILGMLAGSKLPPPQSGGLPEIARHSMFLSYKGGLMTLVNRLREALASVRIIEGHGVERMEGWDGRYELIMNQGQRLQGDGIIMALPSFAAAKLLPELPASSWLEQIPYISVANIALAYRREEVPFPLNGSGFVVPRREARMMTACTWSSSKWPHAAPADGILLRTYIGRSGSQDWLQLSDTELIAAVRRDLRDLMGITSEPCFYEITRCVRSMPQYGVGHLERLQEARTQLKSKRPGVLICGAGYDGVGLPDCVQQGKRAAVEMAAYMSLMPTI</sequence>
<accession>A0ABS7D6V5</accession>
<evidence type="ECO:0000256" key="11">
    <source>
        <dbReference type="RuleBase" id="RU364052"/>
    </source>
</evidence>
<dbReference type="Proteomes" id="UP000812277">
    <property type="component" value="Unassembled WGS sequence"/>
</dbReference>
<protein>
    <recommendedName>
        <fullName evidence="6 11">Coproporphyrinogen III oxidase</fullName>
        <ecNumber evidence="5 11">1.3.3.15</ecNumber>
    </recommendedName>
</protein>
<evidence type="ECO:0000313" key="15">
    <source>
        <dbReference type="Proteomes" id="UP000812277"/>
    </source>
</evidence>
<proteinExistence type="inferred from homology"/>
<evidence type="ECO:0000313" key="14">
    <source>
        <dbReference type="EMBL" id="MBW7475251.1"/>
    </source>
</evidence>
<keyword evidence="10 11" id="KW-0350">Heme biosynthesis</keyword>
<gene>
    <name evidence="14" type="primary">hemG</name>
    <name evidence="14" type="ORF">K0T92_10880</name>
</gene>
<dbReference type="InterPro" id="IPR036188">
    <property type="entry name" value="FAD/NAD-bd_sf"/>
</dbReference>
<comment type="caution">
    <text evidence="14">The sequence shown here is derived from an EMBL/GenBank/DDBJ whole genome shotgun (WGS) entry which is preliminary data.</text>
</comment>
<keyword evidence="8 11" id="KW-0274">FAD</keyword>
<evidence type="ECO:0000256" key="4">
    <source>
        <dbReference type="ARBA" id="ARBA00008310"/>
    </source>
</evidence>
<organism evidence="14 15">
    <name type="scientific">Paenibacillus oenotherae</name>
    <dbReference type="NCBI Taxonomy" id="1435645"/>
    <lineage>
        <taxon>Bacteria</taxon>
        <taxon>Bacillati</taxon>
        <taxon>Bacillota</taxon>
        <taxon>Bacilli</taxon>
        <taxon>Bacillales</taxon>
        <taxon>Paenibacillaceae</taxon>
        <taxon>Paenibacillus</taxon>
    </lineage>
</organism>
<dbReference type="PANTHER" id="PTHR42923:SF3">
    <property type="entry name" value="PROTOPORPHYRINOGEN OXIDASE"/>
    <property type="match status" value="1"/>
</dbReference>
<evidence type="ECO:0000256" key="6">
    <source>
        <dbReference type="ARBA" id="ARBA00019046"/>
    </source>
</evidence>
<keyword evidence="12" id="KW-0472">Membrane</keyword>
<comment type="cofactor">
    <cofactor evidence="2 11">
        <name>FAD</name>
        <dbReference type="ChEBI" id="CHEBI:57692"/>
    </cofactor>
</comment>
<comment type="subcellular location">
    <subcellularLocation>
        <location evidence="11">Cytoplasm</location>
    </subcellularLocation>
</comment>
<evidence type="ECO:0000256" key="12">
    <source>
        <dbReference type="SAM" id="Phobius"/>
    </source>
</evidence>
<comment type="catalytic activity">
    <reaction evidence="1">
        <text>coproporphyrinogen III + 3 O2 = coproporphyrin III + 3 H2O2</text>
        <dbReference type="Rhea" id="RHEA:43436"/>
        <dbReference type="ChEBI" id="CHEBI:15379"/>
        <dbReference type="ChEBI" id="CHEBI:16240"/>
        <dbReference type="ChEBI" id="CHEBI:57309"/>
        <dbReference type="ChEBI" id="CHEBI:131725"/>
        <dbReference type="EC" id="1.3.3.15"/>
    </reaction>
    <physiologicalReaction direction="left-to-right" evidence="1">
        <dbReference type="Rhea" id="RHEA:43437"/>
    </physiologicalReaction>
</comment>
<dbReference type="Pfam" id="PF01593">
    <property type="entry name" value="Amino_oxidase"/>
    <property type="match status" value="1"/>
</dbReference>
<keyword evidence="9 11" id="KW-0560">Oxidoreductase</keyword>
<feature type="transmembrane region" description="Helical" evidence="12">
    <location>
        <begin position="7"/>
        <end position="25"/>
    </location>
</feature>
<name>A0ABS7D6V5_9BACL</name>
<dbReference type="SUPFAM" id="SSF54373">
    <property type="entry name" value="FAD-linked reductases, C-terminal domain"/>
    <property type="match status" value="1"/>
</dbReference>
<dbReference type="NCBIfam" id="TIGR00562">
    <property type="entry name" value="proto_IX_ox"/>
    <property type="match status" value="1"/>
</dbReference>
<feature type="domain" description="Amine oxidase" evidence="13">
    <location>
        <begin position="15"/>
        <end position="469"/>
    </location>
</feature>
<evidence type="ECO:0000256" key="2">
    <source>
        <dbReference type="ARBA" id="ARBA00001974"/>
    </source>
</evidence>
<dbReference type="EMBL" id="JAHZIJ010000006">
    <property type="protein sequence ID" value="MBW7475251.1"/>
    <property type="molecule type" value="Genomic_DNA"/>
</dbReference>
<dbReference type="InterPro" id="IPR050464">
    <property type="entry name" value="Zeta_carotene_desat/Oxidored"/>
</dbReference>
<dbReference type="InterPro" id="IPR004572">
    <property type="entry name" value="Protoporphyrinogen_oxidase"/>
</dbReference>
<dbReference type="PANTHER" id="PTHR42923">
    <property type="entry name" value="PROTOPORPHYRINOGEN OXIDASE"/>
    <property type="match status" value="1"/>
</dbReference>
<evidence type="ECO:0000259" key="13">
    <source>
        <dbReference type="Pfam" id="PF01593"/>
    </source>
</evidence>
<evidence type="ECO:0000256" key="9">
    <source>
        <dbReference type="ARBA" id="ARBA00023002"/>
    </source>
</evidence>
<keyword evidence="12" id="KW-1133">Transmembrane helix</keyword>
<dbReference type="InterPro" id="IPR002937">
    <property type="entry name" value="Amino_oxidase"/>
</dbReference>
<comment type="pathway">
    <text evidence="3 11">Porphyrin-containing compound metabolism; protoheme biosynthesis.</text>
</comment>
<keyword evidence="11" id="KW-0963">Cytoplasm</keyword>
<dbReference type="Gene3D" id="3.50.50.60">
    <property type="entry name" value="FAD/NAD(P)-binding domain"/>
    <property type="match status" value="1"/>
</dbReference>
<evidence type="ECO:0000256" key="5">
    <source>
        <dbReference type="ARBA" id="ARBA00012402"/>
    </source>
</evidence>
<dbReference type="RefSeq" id="WP_219872501.1">
    <property type="nucleotide sequence ID" value="NZ_JAHZIJ010000006.1"/>
</dbReference>